<dbReference type="EMBL" id="BAABIV010000025">
    <property type="protein sequence ID" value="GAA5002152.1"/>
    <property type="molecule type" value="Genomic_DNA"/>
</dbReference>
<feature type="region of interest" description="Disordered" evidence="1">
    <location>
        <begin position="1"/>
        <end position="36"/>
    </location>
</feature>
<organism evidence="2 3">
    <name type="scientific">Streptomyces hyderabadensis</name>
    <dbReference type="NCBI Taxonomy" id="598549"/>
    <lineage>
        <taxon>Bacteria</taxon>
        <taxon>Bacillati</taxon>
        <taxon>Actinomycetota</taxon>
        <taxon>Actinomycetes</taxon>
        <taxon>Kitasatosporales</taxon>
        <taxon>Streptomycetaceae</taxon>
        <taxon>Streptomyces</taxon>
    </lineage>
</organism>
<sequence length="99" mass="9929">MAGAGAEVAAGAAGQEAALSDGAARAAVEQPDGREGRLRVQVALWGVVAPRAPARGARSYGRSWACVADGRGRPVSERNAPTAGSPTRRATARPVGPGR</sequence>
<keyword evidence="3" id="KW-1185">Reference proteome</keyword>
<dbReference type="Proteomes" id="UP001500610">
    <property type="component" value="Unassembled WGS sequence"/>
</dbReference>
<comment type="caution">
    <text evidence="2">The sequence shown here is derived from an EMBL/GenBank/DDBJ whole genome shotgun (WGS) entry which is preliminary data.</text>
</comment>
<evidence type="ECO:0000313" key="2">
    <source>
        <dbReference type="EMBL" id="GAA5002152.1"/>
    </source>
</evidence>
<evidence type="ECO:0000256" key="1">
    <source>
        <dbReference type="SAM" id="MobiDB-lite"/>
    </source>
</evidence>
<evidence type="ECO:0000313" key="3">
    <source>
        <dbReference type="Proteomes" id="UP001500610"/>
    </source>
</evidence>
<name>A0ABP9IN55_9ACTN</name>
<protein>
    <submittedName>
        <fullName evidence="2">Uncharacterized protein</fullName>
    </submittedName>
</protein>
<gene>
    <name evidence="2" type="ORF">GCM10023257_53490</name>
</gene>
<reference evidence="3" key="1">
    <citation type="journal article" date="2019" name="Int. J. Syst. Evol. Microbiol.">
        <title>The Global Catalogue of Microorganisms (GCM) 10K type strain sequencing project: providing services to taxonomists for standard genome sequencing and annotation.</title>
        <authorList>
            <consortium name="The Broad Institute Genomics Platform"/>
            <consortium name="The Broad Institute Genome Sequencing Center for Infectious Disease"/>
            <person name="Wu L."/>
            <person name="Ma J."/>
        </authorList>
    </citation>
    <scope>NUCLEOTIDE SEQUENCE [LARGE SCALE GENOMIC DNA]</scope>
    <source>
        <strain evidence="3">JCM 17657</strain>
    </source>
</reference>
<proteinExistence type="predicted"/>
<feature type="compositionally biased region" description="Low complexity" evidence="1">
    <location>
        <begin position="1"/>
        <end position="18"/>
    </location>
</feature>
<feature type="region of interest" description="Disordered" evidence="1">
    <location>
        <begin position="67"/>
        <end position="99"/>
    </location>
</feature>
<accession>A0ABP9IN55</accession>